<evidence type="ECO:0000313" key="3">
    <source>
        <dbReference type="Proteomes" id="UP000189796"/>
    </source>
</evidence>
<dbReference type="PANTHER" id="PTHR43685:SF2">
    <property type="entry name" value="GLYCOSYLTRANSFERASE 2-LIKE DOMAIN-CONTAINING PROTEIN"/>
    <property type="match status" value="1"/>
</dbReference>
<dbReference type="Pfam" id="PF00535">
    <property type="entry name" value="Glycos_transf_2"/>
    <property type="match status" value="1"/>
</dbReference>
<protein>
    <submittedName>
        <fullName evidence="2">Glycosyl transferase family 2</fullName>
    </submittedName>
</protein>
<keyword evidence="2" id="KW-0808">Transferase</keyword>
<name>A0A1M5JD42_9BRAD</name>
<accession>A0A1M5JD42</accession>
<dbReference type="RefSeq" id="WP_079600548.1">
    <property type="nucleotide sequence ID" value="NZ_LT670817.1"/>
</dbReference>
<dbReference type="CDD" id="cd00761">
    <property type="entry name" value="Glyco_tranf_GTA_type"/>
    <property type="match status" value="1"/>
</dbReference>
<dbReference type="SUPFAM" id="SSF53448">
    <property type="entry name" value="Nucleotide-diphospho-sugar transferases"/>
    <property type="match status" value="1"/>
</dbReference>
<evidence type="ECO:0000313" key="2">
    <source>
        <dbReference type="EMBL" id="SHG38295.1"/>
    </source>
</evidence>
<sequence length="309" mass="35012">MNEAGSKNPLVSLAIPVYNGEAYLVDAITSCLAQDYDNFELIISDNASTDGTERICREFATKDARVKYFRNEKNLGAGRNYNLAFHHSSGKYMKWCAADDRISPNFVSACVAVLEKNHDVILAYGTTISIDTAGREIPLVGRGRKAQDPNDGPAMRFLKDLNDRGTNFECFGLFRREILQKSTLHRSYYGSDLTLMSELTLLGRFAQVPEAIFYNREHPARSMNLKDKKVLLAWQDPEAATKHQPRRENWERWKHLLEIAFRHRQTTPAFAVLAVIVIWTTARVRDRIAATLGQMTSGLFKGHAVNREV</sequence>
<dbReference type="Gene3D" id="3.90.550.10">
    <property type="entry name" value="Spore Coat Polysaccharide Biosynthesis Protein SpsA, Chain A"/>
    <property type="match status" value="1"/>
</dbReference>
<dbReference type="PANTHER" id="PTHR43685">
    <property type="entry name" value="GLYCOSYLTRANSFERASE"/>
    <property type="match status" value="1"/>
</dbReference>
<feature type="domain" description="Glycosyltransferase 2-like" evidence="1">
    <location>
        <begin position="12"/>
        <end position="181"/>
    </location>
</feature>
<gene>
    <name evidence="2" type="ORF">SAMN05443248_1352</name>
</gene>
<dbReference type="OrthoDB" id="9816424at2"/>
<dbReference type="AlphaFoldDB" id="A0A1M5JD42"/>
<dbReference type="GO" id="GO:0016740">
    <property type="term" value="F:transferase activity"/>
    <property type="evidence" value="ECO:0007669"/>
    <property type="project" value="UniProtKB-KW"/>
</dbReference>
<dbReference type="InterPro" id="IPR029044">
    <property type="entry name" value="Nucleotide-diphossugar_trans"/>
</dbReference>
<reference evidence="2 3" key="1">
    <citation type="submission" date="2016-11" db="EMBL/GenBank/DDBJ databases">
        <authorList>
            <person name="Jaros S."/>
            <person name="Januszkiewicz K."/>
            <person name="Wedrychowicz H."/>
        </authorList>
    </citation>
    <scope>NUCLEOTIDE SEQUENCE [LARGE SCALE GENOMIC DNA]</scope>
    <source>
        <strain evidence="2 3">GAS138</strain>
    </source>
</reference>
<dbReference type="EMBL" id="LT670817">
    <property type="protein sequence ID" value="SHG38295.1"/>
    <property type="molecule type" value="Genomic_DNA"/>
</dbReference>
<organism evidence="2 3">
    <name type="scientific">Bradyrhizobium erythrophlei</name>
    <dbReference type="NCBI Taxonomy" id="1437360"/>
    <lineage>
        <taxon>Bacteria</taxon>
        <taxon>Pseudomonadati</taxon>
        <taxon>Pseudomonadota</taxon>
        <taxon>Alphaproteobacteria</taxon>
        <taxon>Hyphomicrobiales</taxon>
        <taxon>Nitrobacteraceae</taxon>
        <taxon>Bradyrhizobium</taxon>
    </lineage>
</organism>
<dbReference type="Proteomes" id="UP000189796">
    <property type="component" value="Chromosome I"/>
</dbReference>
<evidence type="ECO:0000259" key="1">
    <source>
        <dbReference type="Pfam" id="PF00535"/>
    </source>
</evidence>
<dbReference type="InterPro" id="IPR050834">
    <property type="entry name" value="Glycosyltransf_2"/>
</dbReference>
<dbReference type="InterPro" id="IPR001173">
    <property type="entry name" value="Glyco_trans_2-like"/>
</dbReference>
<proteinExistence type="predicted"/>